<dbReference type="EMBL" id="JAWNGG020000103">
    <property type="protein sequence ID" value="KAK9301887.1"/>
    <property type="molecule type" value="Genomic_DNA"/>
</dbReference>
<keyword evidence="2" id="KW-1185">Reference proteome</keyword>
<comment type="caution">
    <text evidence="1">The sequence shown here is derived from an EMBL/GenBank/DDBJ whole genome shotgun (WGS) entry which is preliminary data.</text>
</comment>
<proteinExistence type="predicted"/>
<evidence type="ECO:0000313" key="2">
    <source>
        <dbReference type="Proteomes" id="UP001432146"/>
    </source>
</evidence>
<evidence type="ECO:0000313" key="1">
    <source>
        <dbReference type="EMBL" id="KAK9301887.1"/>
    </source>
</evidence>
<dbReference type="Proteomes" id="UP001432146">
    <property type="component" value="Unassembled WGS sequence"/>
</dbReference>
<gene>
    <name evidence="1" type="ORF">QLX08_005885</name>
</gene>
<sequence>MAMTLDKEPDSRKVALLIYHLGEEAMPIFTSFEMGIVTVNSKDMINLRPKKDIAIEKHTFFTRKQREGQTLEDFVTALKNLSISCKLEKLRESIIRDIFICGLRKVYKRYKKES</sequence>
<protein>
    <submittedName>
        <fullName evidence="1">Uncharacterized protein</fullName>
    </submittedName>
</protein>
<accession>A0AAW0ZYA6</accession>
<reference evidence="1 2" key="1">
    <citation type="submission" date="2024-05" db="EMBL/GenBank/DDBJ databases">
        <title>The nuclear and mitochondrial genome assemblies of Tetragonisca angustula (Apidae: Meliponini), a tiny yet remarkable pollinator in the Neotropics.</title>
        <authorList>
            <person name="Ferrari R."/>
            <person name="Ricardo P.C."/>
            <person name="Dias F.C."/>
            <person name="Araujo N.S."/>
            <person name="Soares D.O."/>
            <person name="Zhou Q.-S."/>
            <person name="Zhu C.-D."/>
            <person name="Coutinho L."/>
            <person name="Airas M.C."/>
            <person name="Batista T.M."/>
        </authorList>
    </citation>
    <scope>NUCLEOTIDE SEQUENCE [LARGE SCALE GENOMIC DNA]</scope>
    <source>
        <strain evidence="1">ASF017062</strain>
        <tissue evidence="1">Abdomen</tissue>
    </source>
</reference>
<name>A0AAW0ZYA6_9HYME</name>
<dbReference type="PROSITE" id="PS50890">
    <property type="entry name" value="PUA"/>
    <property type="match status" value="1"/>
</dbReference>
<organism evidence="1 2">
    <name type="scientific">Tetragonisca angustula</name>
    <dbReference type="NCBI Taxonomy" id="166442"/>
    <lineage>
        <taxon>Eukaryota</taxon>
        <taxon>Metazoa</taxon>
        <taxon>Ecdysozoa</taxon>
        <taxon>Arthropoda</taxon>
        <taxon>Hexapoda</taxon>
        <taxon>Insecta</taxon>
        <taxon>Pterygota</taxon>
        <taxon>Neoptera</taxon>
        <taxon>Endopterygota</taxon>
        <taxon>Hymenoptera</taxon>
        <taxon>Apocrita</taxon>
        <taxon>Aculeata</taxon>
        <taxon>Apoidea</taxon>
        <taxon>Anthophila</taxon>
        <taxon>Apidae</taxon>
        <taxon>Tetragonisca</taxon>
    </lineage>
</organism>
<dbReference type="AlphaFoldDB" id="A0AAW0ZYA6"/>